<dbReference type="Pfam" id="PF02630">
    <property type="entry name" value="SCO1-SenC"/>
    <property type="match status" value="1"/>
</dbReference>
<evidence type="ECO:0000256" key="2">
    <source>
        <dbReference type="PIRSR" id="PIRSR603782-1"/>
    </source>
</evidence>
<dbReference type="GO" id="GO:0046872">
    <property type="term" value="F:metal ion binding"/>
    <property type="evidence" value="ECO:0007669"/>
    <property type="project" value="UniProtKB-KW"/>
</dbReference>
<reference evidence="4 5" key="1">
    <citation type="submission" date="2017-12" db="EMBL/GenBank/DDBJ databases">
        <title>The draft genome sequence of Brumimicrobium saltpan LHR20.</title>
        <authorList>
            <person name="Do Z.-J."/>
            <person name="Luo H.-R."/>
        </authorList>
    </citation>
    <scope>NUCLEOTIDE SEQUENCE [LARGE SCALE GENOMIC DNA]</scope>
    <source>
        <strain evidence="4 5">LHR20</strain>
    </source>
</reference>
<evidence type="ECO:0000313" key="5">
    <source>
        <dbReference type="Proteomes" id="UP000236654"/>
    </source>
</evidence>
<evidence type="ECO:0000313" key="4">
    <source>
        <dbReference type="EMBL" id="PKR79673.1"/>
    </source>
</evidence>
<keyword evidence="2" id="KW-0186">Copper</keyword>
<evidence type="ECO:0000256" key="3">
    <source>
        <dbReference type="PIRSR" id="PIRSR603782-2"/>
    </source>
</evidence>
<dbReference type="EMBL" id="PJNI01000021">
    <property type="protein sequence ID" value="PKR79673.1"/>
    <property type="molecule type" value="Genomic_DNA"/>
</dbReference>
<keyword evidence="2" id="KW-0479">Metal-binding</keyword>
<feature type="binding site" evidence="2">
    <location>
        <position position="112"/>
    </location>
    <ligand>
        <name>Cu cation</name>
        <dbReference type="ChEBI" id="CHEBI:23378"/>
    </ligand>
</feature>
<feature type="binding site" evidence="2">
    <location>
        <position position="198"/>
    </location>
    <ligand>
        <name>Cu cation</name>
        <dbReference type="ChEBI" id="CHEBI:23378"/>
    </ligand>
</feature>
<dbReference type="RefSeq" id="WP_101335653.1">
    <property type="nucleotide sequence ID" value="NZ_PJNI01000021.1"/>
</dbReference>
<evidence type="ECO:0008006" key="6">
    <source>
        <dbReference type="Google" id="ProtNLM"/>
    </source>
</evidence>
<dbReference type="Proteomes" id="UP000236654">
    <property type="component" value="Unassembled WGS sequence"/>
</dbReference>
<dbReference type="InterPro" id="IPR036249">
    <property type="entry name" value="Thioredoxin-like_sf"/>
</dbReference>
<dbReference type="InterPro" id="IPR003782">
    <property type="entry name" value="SCO1/SenC"/>
</dbReference>
<gene>
    <name evidence="4" type="ORF">CW751_13980</name>
</gene>
<accession>A0A2I0QZB5</accession>
<comment type="similarity">
    <text evidence="1">Belongs to the SCO1/2 family.</text>
</comment>
<dbReference type="Gene3D" id="3.40.30.10">
    <property type="entry name" value="Glutaredoxin"/>
    <property type="match status" value="1"/>
</dbReference>
<feature type="binding site" evidence="2">
    <location>
        <position position="108"/>
    </location>
    <ligand>
        <name>Cu cation</name>
        <dbReference type="ChEBI" id="CHEBI:23378"/>
    </ligand>
</feature>
<sequence>MTKQKKNKINFDINSTPFILRNLKVIPILLVFLFYVSCEDQKSTSKEVDLPFIGHHDIAFEETEEYKVGDTIFHTVPSWTYLTQDSIMLSSDEIDDQIWIADFFFSYCPTICPPMTKAMRELTDSLSQYRTELTFLSFSIDPDRDTPSRLRLYRDRHDATAENWYFLTGDEAATHRLGIDGFQLFANADENAPGGFAHSSNFVLIDKNQHIRGLYDGLDPESRSKLIHDAKLLLDGN</sequence>
<dbReference type="PANTHER" id="PTHR12151">
    <property type="entry name" value="ELECTRON TRANSPORT PROTIN SCO1/SENC FAMILY MEMBER"/>
    <property type="match status" value="1"/>
</dbReference>
<feature type="disulfide bond" description="Redox-active" evidence="3">
    <location>
        <begin position="108"/>
        <end position="112"/>
    </location>
</feature>
<comment type="caution">
    <text evidence="4">The sequence shown here is derived from an EMBL/GenBank/DDBJ whole genome shotgun (WGS) entry which is preliminary data.</text>
</comment>
<dbReference type="SUPFAM" id="SSF52833">
    <property type="entry name" value="Thioredoxin-like"/>
    <property type="match status" value="1"/>
</dbReference>
<name>A0A2I0QZB5_9FLAO</name>
<organism evidence="4 5">
    <name type="scientific">Brumimicrobium salinarum</name>
    <dbReference type="NCBI Taxonomy" id="2058658"/>
    <lineage>
        <taxon>Bacteria</taxon>
        <taxon>Pseudomonadati</taxon>
        <taxon>Bacteroidota</taxon>
        <taxon>Flavobacteriia</taxon>
        <taxon>Flavobacteriales</taxon>
        <taxon>Crocinitomicaceae</taxon>
        <taxon>Brumimicrobium</taxon>
    </lineage>
</organism>
<proteinExistence type="inferred from homology"/>
<keyword evidence="5" id="KW-1185">Reference proteome</keyword>
<keyword evidence="3" id="KW-1015">Disulfide bond</keyword>
<dbReference type="OrthoDB" id="9811998at2"/>
<protein>
    <recommendedName>
        <fullName evidence="6">SCO family protein</fullName>
    </recommendedName>
</protein>
<dbReference type="CDD" id="cd02968">
    <property type="entry name" value="SCO"/>
    <property type="match status" value="1"/>
</dbReference>
<dbReference type="AlphaFoldDB" id="A0A2I0QZB5"/>
<dbReference type="PANTHER" id="PTHR12151:SF25">
    <property type="entry name" value="LINALOOL DEHYDRATASE_ISOMERASE DOMAIN-CONTAINING PROTEIN"/>
    <property type="match status" value="1"/>
</dbReference>
<evidence type="ECO:0000256" key="1">
    <source>
        <dbReference type="ARBA" id="ARBA00010996"/>
    </source>
</evidence>